<reference evidence="1" key="1">
    <citation type="submission" date="2022-11" db="EMBL/GenBank/DDBJ databases">
        <title>Centuries of genome instability and evolution in soft-shell clam transmissible cancer (bioRxiv).</title>
        <authorList>
            <person name="Hart S.F.M."/>
            <person name="Yonemitsu M.A."/>
            <person name="Giersch R.M."/>
            <person name="Beal B.F."/>
            <person name="Arriagada G."/>
            <person name="Davis B.W."/>
            <person name="Ostrander E.A."/>
            <person name="Goff S.P."/>
            <person name="Metzger M.J."/>
        </authorList>
    </citation>
    <scope>NUCLEOTIDE SEQUENCE</scope>
    <source>
        <strain evidence="1">MELC-2E11</strain>
        <tissue evidence="1">Siphon/mantle</tissue>
    </source>
</reference>
<dbReference type="PANTHER" id="PTHR14187">
    <property type="entry name" value="ALPHA KINASE/ELONGATION FACTOR 2 KINASE"/>
    <property type="match status" value="1"/>
</dbReference>
<protein>
    <submittedName>
        <fullName evidence="1">HS12A-like protein</fullName>
    </submittedName>
</protein>
<organism evidence="1 2">
    <name type="scientific">Mya arenaria</name>
    <name type="common">Soft-shell clam</name>
    <dbReference type="NCBI Taxonomy" id="6604"/>
    <lineage>
        <taxon>Eukaryota</taxon>
        <taxon>Metazoa</taxon>
        <taxon>Spiralia</taxon>
        <taxon>Lophotrochozoa</taxon>
        <taxon>Mollusca</taxon>
        <taxon>Bivalvia</taxon>
        <taxon>Autobranchia</taxon>
        <taxon>Heteroconchia</taxon>
        <taxon>Euheterodonta</taxon>
        <taxon>Imparidentia</taxon>
        <taxon>Neoheterodontei</taxon>
        <taxon>Myida</taxon>
        <taxon>Myoidea</taxon>
        <taxon>Myidae</taxon>
        <taxon>Mya</taxon>
    </lineage>
</organism>
<keyword evidence="2" id="KW-1185">Reference proteome</keyword>
<evidence type="ECO:0000313" key="1">
    <source>
        <dbReference type="EMBL" id="WAR12108.1"/>
    </source>
</evidence>
<dbReference type="EMBL" id="CP111019">
    <property type="protein sequence ID" value="WAR12108.1"/>
    <property type="molecule type" value="Genomic_DNA"/>
</dbReference>
<accession>A0ABY7EQ77</accession>
<dbReference type="Gene3D" id="3.30.420.40">
    <property type="match status" value="1"/>
</dbReference>
<dbReference type="Proteomes" id="UP001164746">
    <property type="component" value="Chromosome 8"/>
</dbReference>
<proteinExistence type="predicted"/>
<dbReference type="PANTHER" id="PTHR14187:SF5">
    <property type="entry name" value="HEAT SHOCK 70 KDA PROTEIN 12A"/>
    <property type="match status" value="1"/>
</dbReference>
<gene>
    <name evidence="1" type="ORF">MAR_026288</name>
</gene>
<sequence>MATTKVDDSLRTLLNDDISIAKKTDHLLVAAIDFGTTFTGYAFSTKNILDDRINCSSFQAEGFKSEKAPTCVLLNSDETFNAFGYDAQTKYADLSTFS</sequence>
<evidence type="ECO:0000313" key="2">
    <source>
        <dbReference type="Proteomes" id="UP001164746"/>
    </source>
</evidence>
<name>A0ABY7EQ77_MYAAR</name>